<protein>
    <submittedName>
        <fullName evidence="12">Chemotaxis protein</fullName>
    </submittedName>
</protein>
<keyword evidence="2" id="KW-0997">Cell inner membrane</keyword>
<evidence type="ECO:0000256" key="8">
    <source>
        <dbReference type="PROSITE-ProRule" id="PRU00284"/>
    </source>
</evidence>
<proteinExistence type="inferred from homology"/>
<dbReference type="GO" id="GO:0006935">
    <property type="term" value="P:chemotaxis"/>
    <property type="evidence" value="ECO:0007669"/>
    <property type="project" value="InterPro"/>
</dbReference>
<dbReference type="Gene3D" id="1.10.287.950">
    <property type="entry name" value="Methyl-accepting chemotaxis protein"/>
    <property type="match status" value="1"/>
</dbReference>
<evidence type="ECO:0000256" key="5">
    <source>
        <dbReference type="ARBA" id="ARBA00023136"/>
    </source>
</evidence>
<evidence type="ECO:0000313" key="12">
    <source>
        <dbReference type="EMBL" id="ART80852.1"/>
    </source>
</evidence>
<accession>A0A1Y0CZU4</accession>
<evidence type="ECO:0000256" key="9">
    <source>
        <dbReference type="SAM" id="Phobius"/>
    </source>
</evidence>
<feature type="domain" description="Methyl-accepting transducer" evidence="10">
    <location>
        <begin position="275"/>
        <end position="511"/>
    </location>
</feature>
<evidence type="ECO:0000256" key="4">
    <source>
        <dbReference type="ARBA" id="ARBA00022989"/>
    </source>
</evidence>
<dbReference type="KEGG" id="ocm:CBP12_12370"/>
<dbReference type="SUPFAM" id="SSF58104">
    <property type="entry name" value="Methyl-accepting chemotaxis protein (MCP) signaling domain"/>
    <property type="match status" value="1"/>
</dbReference>
<dbReference type="FunFam" id="1.10.287.950:FF:000001">
    <property type="entry name" value="Methyl-accepting chemotaxis sensory transducer"/>
    <property type="match status" value="1"/>
</dbReference>
<evidence type="ECO:0000259" key="10">
    <source>
        <dbReference type="PROSITE" id="PS50111"/>
    </source>
</evidence>
<dbReference type="AlphaFoldDB" id="A0A1Y0CZU4"/>
<sequence length="558" mass="60119">MYKNLTLKMVIRLAFIVLFALALILSGSLYLLLQSQQGVNNAKDDLFNYFNNAGMVRLYSTEKSTALRDYVVTGNAEQLAVYEKADAVVEGRSKRVDNNTISDTDMLAKMDLTTAERSILERGQKSIVIMDKMENEAITLMRTGRQQQAQDILLSAEYDAERLIAVNTVDEFIDTMLGRLYGTVALEEQRNSTMAGVMVAVVVALIIFSLFLGWVLKRLVLVPLGAEPSEMERVANSIANGDLSSQFAANASGVYGKLQHMNNNLRELIGHIHESSNSLSAAAEQTSAISLQTSANLNRQQQDTDQVAAAINQMSATVQEVSQNTSLAASSAQSANEAAEQGRSVVQQTVTSISRLADDVTATGRVVQSLADSSSQISSVVEVIQEIADRTNLLALNAAIEAARAGEQGRGFAVVASEVRNLAEQTQHSSQEIVTTIAKLQEDAKQAMTAMTGGRQQAELTVGQAQEAEQALEMISGAVQTIHDMNTQIATAVEEQATVTEDISRNLTTIHELGDETAAGANQTATASGELTQLAARLQQLVQGFKLEAHEPSGRYLG</sequence>
<keyword evidence="4 9" id="KW-1133">Transmembrane helix</keyword>
<dbReference type="PANTHER" id="PTHR32089">
    <property type="entry name" value="METHYL-ACCEPTING CHEMOTAXIS PROTEIN MCPB"/>
    <property type="match status" value="1"/>
</dbReference>
<feature type="transmembrane region" description="Helical" evidence="9">
    <location>
        <begin position="12"/>
        <end position="33"/>
    </location>
</feature>
<comment type="similarity">
    <text evidence="7">Belongs to the methyl-accepting chemotaxis (MCP) protein family.</text>
</comment>
<dbReference type="SMART" id="SM00283">
    <property type="entry name" value="MA"/>
    <property type="match status" value="1"/>
</dbReference>
<dbReference type="PROSITE" id="PS50111">
    <property type="entry name" value="CHEMOTAXIS_TRANSDUC_2"/>
    <property type="match status" value="1"/>
</dbReference>
<dbReference type="CDD" id="cd11386">
    <property type="entry name" value="MCP_signal"/>
    <property type="match status" value="1"/>
</dbReference>
<dbReference type="PANTHER" id="PTHR32089:SF119">
    <property type="entry name" value="METHYL-ACCEPTING CHEMOTAXIS PROTEIN CTPL"/>
    <property type="match status" value="1"/>
</dbReference>
<name>A0A1Y0CZU4_9GAMM</name>
<dbReference type="InterPro" id="IPR004090">
    <property type="entry name" value="Chemotax_Me-accpt_rcpt"/>
</dbReference>
<organism evidence="12 13">
    <name type="scientific">Oceanisphaera avium</name>
    <dbReference type="NCBI Taxonomy" id="1903694"/>
    <lineage>
        <taxon>Bacteria</taxon>
        <taxon>Pseudomonadati</taxon>
        <taxon>Pseudomonadota</taxon>
        <taxon>Gammaproteobacteria</taxon>
        <taxon>Aeromonadales</taxon>
        <taxon>Aeromonadaceae</taxon>
        <taxon>Oceanisphaera</taxon>
    </lineage>
</organism>
<dbReference type="GO" id="GO:0007165">
    <property type="term" value="P:signal transduction"/>
    <property type="evidence" value="ECO:0007669"/>
    <property type="project" value="UniProtKB-KW"/>
</dbReference>
<dbReference type="EMBL" id="CP021376">
    <property type="protein sequence ID" value="ART80852.1"/>
    <property type="molecule type" value="Genomic_DNA"/>
</dbReference>
<keyword evidence="6 8" id="KW-0807">Transducer</keyword>
<dbReference type="PRINTS" id="PR00260">
    <property type="entry name" value="CHEMTRNSDUCR"/>
</dbReference>
<dbReference type="OrthoDB" id="8724845at2"/>
<keyword evidence="13" id="KW-1185">Reference proteome</keyword>
<dbReference type="Proteomes" id="UP000243793">
    <property type="component" value="Chromosome"/>
</dbReference>
<evidence type="ECO:0000256" key="6">
    <source>
        <dbReference type="ARBA" id="ARBA00023224"/>
    </source>
</evidence>
<keyword evidence="5 9" id="KW-0472">Membrane</keyword>
<dbReference type="PROSITE" id="PS50192">
    <property type="entry name" value="T_SNARE"/>
    <property type="match status" value="1"/>
</dbReference>
<dbReference type="InterPro" id="IPR004089">
    <property type="entry name" value="MCPsignal_dom"/>
</dbReference>
<gene>
    <name evidence="12" type="ORF">CBP12_12370</name>
</gene>
<evidence type="ECO:0000313" key="13">
    <source>
        <dbReference type="Proteomes" id="UP000243793"/>
    </source>
</evidence>
<reference evidence="13" key="1">
    <citation type="submission" date="2017-05" db="EMBL/GenBank/DDBJ databases">
        <authorList>
            <person name="Sung H."/>
        </authorList>
    </citation>
    <scope>NUCLEOTIDE SEQUENCE [LARGE SCALE GENOMIC DNA]</scope>
    <source>
        <strain evidence="13">AMac2203</strain>
    </source>
</reference>
<dbReference type="GO" id="GO:0004888">
    <property type="term" value="F:transmembrane signaling receptor activity"/>
    <property type="evidence" value="ECO:0007669"/>
    <property type="project" value="InterPro"/>
</dbReference>
<feature type="domain" description="T-SNARE coiled-coil homology" evidence="11">
    <location>
        <begin position="462"/>
        <end position="511"/>
    </location>
</feature>
<evidence type="ECO:0000256" key="7">
    <source>
        <dbReference type="ARBA" id="ARBA00029447"/>
    </source>
</evidence>
<dbReference type="RefSeq" id="WP_086964856.1">
    <property type="nucleotide sequence ID" value="NZ_CP021376.1"/>
</dbReference>
<dbReference type="InterPro" id="IPR000727">
    <property type="entry name" value="T_SNARE_dom"/>
</dbReference>
<evidence type="ECO:0000259" key="11">
    <source>
        <dbReference type="PROSITE" id="PS50192"/>
    </source>
</evidence>
<keyword evidence="3 9" id="KW-0812">Transmembrane</keyword>
<evidence type="ECO:0000256" key="3">
    <source>
        <dbReference type="ARBA" id="ARBA00022692"/>
    </source>
</evidence>
<comment type="subcellular location">
    <subcellularLocation>
        <location evidence="1">Cell inner membrane</location>
        <topology evidence="1">Multi-pass membrane protein</topology>
    </subcellularLocation>
</comment>
<dbReference type="Pfam" id="PF00015">
    <property type="entry name" value="MCPsignal"/>
    <property type="match status" value="1"/>
</dbReference>
<feature type="transmembrane region" description="Helical" evidence="9">
    <location>
        <begin position="195"/>
        <end position="216"/>
    </location>
</feature>
<evidence type="ECO:0000256" key="1">
    <source>
        <dbReference type="ARBA" id="ARBA00004429"/>
    </source>
</evidence>
<keyword evidence="2" id="KW-1003">Cell membrane</keyword>
<dbReference type="GO" id="GO:0005886">
    <property type="term" value="C:plasma membrane"/>
    <property type="evidence" value="ECO:0007669"/>
    <property type="project" value="UniProtKB-SubCell"/>
</dbReference>
<evidence type="ECO:0000256" key="2">
    <source>
        <dbReference type="ARBA" id="ARBA00022519"/>
    </source>
</evidence>